<keyword evidence="2" id="KW-1185">Reference proteome</keyword>
<dbReference type="EMBL" id="CP002824">
    <property type="protein sequence ID" value="AEG95113.1"/>
    <property type="molecule type" value="Genomic_DNA"/>
</dbReference>
<dbReference type="HOGENOM" id="CLU_3269413_0_0_6"/>
<dbReference type="KEGG" id="eae:EAE_00885"/>
<accession>A0A0H3FIF4</accession>
<dbReference type="PATRIC" id="fig|1028307.3.peg.169"/>
<proteinExistence type="predicted"/>
<dbReference type="Proteomes" id="UP000008881">
    <property type="component" value="Chromosome"/>
</dbReference>
<reference evidence="1 2" key="1">
    <citation type="journal article" date="2012" name="J. Bacteriol.">
        <title>Complete genome sequence of Enterobacter aerogenes KCTC 2190.</title>
        <authorList>
            <person name="Shin S.H."/>
            <person name="Kim S."/>
            <person name="Kim J.Y."/>
            <person name="Lee S."/>
            <person name="Um Y."/>
            <person name="Oh M.K."/>
            <person name="Kim Y.R."/>
            <person name="Lee J."/>
            <person name="Yang K.S."/>
        </authorList>
    </citation>
    <scope>NUCLEOTIDE SEQUENCE [LARGE SCALE GENOMIC DNA]</scope>
    <source>
        <strain evidence="1 2">KCTC 2190</strain>
    </source>
</reference>
<sequence>MGQILNLTSTVADNFALVAASLLSYRHRQENPYQKGVRFEQ</sequence>
<evidence type="ECO:0000313" key="1">
    <source>
        <dbReference type="EMBL" id="AEG95113.1"/>
    </source>
</evidence>
<protein>
    <submittedName>
        <fullName evidence="1">Uncharacterized protein</fullName>
    </submittedName>
</protein>
<evidence type="ECO:0000313" key="2">
    <source>
        <dbReference type="Proteomes" id="UP000008881"/>
    </source>
</evidence>
<name>A0A0H3FIF4_KLEAK</name>
<organism evidence="1 2">
    <name type="scientific">Klebsiella aerogenes (strain ATCC 13048 / DSM 30053 / CCUG 1429 / JCM 1235 / KCTC 2190 / NBRC 13534 / NCIMB 10102 / NCTC 10006 / CDC 819-56)</name>
    <name type="common">Enterobacter aerogenes</name>
    <dbReference type="NCBI Taxonomy" id="1028307"/>
    <lineage>
        <taxon>Bacteria</taxon>
        <taxon>Pseudomonadati</taxon>
        <taxon>Pseudomonadota</taxon>
        <taxon>Gammaproteobacteria</taxon>
        <taxon>Enterobacterales</taxon>
        <taxon>Enterobacteriaceae</taxon>
        <taxon>Klebsiella/Raoultella group</taxon>
        <taxon>Klebsiella</taxon>
    </lineage>
</organism>
<dbReference type="AlphaFoldDB" id="A0A0H3FIF4"/>
<gene>
    <name evidence="1" type="ordered locus">EAE_00885</name>
</gene>